<evidence type="ECO:0000313" key="9">
    <source>
        <dbReference type="EMBL" id="GAA0163694.1"/>
    </source>
</evidence>
<dbReference type="CDD" id="cd01837">
    <property type="entry name" value="SGNH_plant_lipase_like"/>
    <property type="match status" value="1"/>
</dbReference>
<keyword evidence="6" id="KW-0442">Lipid degradation</keyword>
<dbReference type="PANTHER" id="PTHR45650">
    <property type="entry name" value="GDSL-LIKE LIPASE/ACYLHYDROLASE-RELATED"/>
    <property type="match status" value="1"/>
</dbReference>
<dbReference type="GO" id="GO:0016788">
    <property type="term" value="F:hydrolase activity, acting on ester bonds"/>
    <property type="evidence" value="ECO:0007669"/>
    <property type="project" value="InterPro"/>
</dbReference>
<keyword evidence="7" id="KW-0443">Lipid metabolism</keyword>
<dbReference type="InterPro" id="IPR035669">
    <property type="entry name" value="SGNH_plant_lipase-like"/>
</dbReference>
<comment type="caution">
    <text evidence="9">The sequence shown here is derived from an EMBL/GenBank/DDBJ whole genome shotgun (WGS) entry which is preliminary data.</text>
</comment>
<dbReference type="Pfam" id="PF00657">
    <property type="entry name" value="Lipase_GDSL"/>
    <property type="match status" value="1"/>
</dbReference>
<evidence type="ECO:0000256" key="3">
    <source>
        <dbReference type="ARBA" id="ARBA00022525"/>
    </source>
</evidence>
<accession>A0AAV3QI04</accession>
<evidence type="ECO:0000256" key="8">
    <source>
        <dbReference type="SAM" id="SignalP"/>
    </source>
</evidence>
<dbReference type="Gene3D" id="3.40.50.1110">
    <property type="entry name" value="SGNH hydrolase"/>
    <property type="match status" value="1"/>
</dbReference>
<evidence type="ECO:0000256" key="1">
    <source>
        <dbReference type="ARBA" id="ARBA00004613"/>
    </source>
</evidence>
<organism evidence="9 10">
    <name type="scientific">Lithospermum erythrorhizon</name>
    <name type="common">Purple gromwell</name>
    <name type="synonym">Lithospermum officinale var. erythrorhizon</name>
    <dbReference type="NCBI Taxonomy" id="34254"/>
    <lineage>
        <taxon>Eukaryota</taxon>
        <taxon>Viridiplantae</taxon>
        <taxon>Streptophyta</taxon>
        <taxon>Embryophyta</taxon>
        <taxon>Tracheophyta</taxon>
        <taxon>Spermatophyta</taxon>
        <taxon>Magnoliopsida</taxon>
        <taxon>eudicotyledons</taxon>
        <taxon>Gunneridae</taxon>
        <taxon>Pentapetalae</taxon>
        <taxon>asterids</taxon>
        <taxon>lamiids</taxon>
        <taxon>Boraginales</taxon>
        <taxon>Boraginaceae</taxon>
        <taxon>Boraginoideae</taxon>
        <taxon>Lithospermeae</taxon>
        <taxon>Lithospermum</taxon>
    </lineage>
</organism>
<keyword evidence="10" id="KW-1185">Reference proteome</keyword>
<evidence type="ECO:0000313" key="10">
    <source>
        <dbReference type="Proteomes" id="UP001454036"/>
    </source>
</evidence>
<proteinExistence type="inferred from homology"/>
<evidence type="ECO:0000256" key="2">
    <source>
        <dbReference type="ARBA" id="ARBA00008668"/>
    </source>
</evidence>
<comment type="similarity">
    <text evidence="2">Belongs to the 'GDSL' lipolytic enzyme family.</text>
</comment>
<feature type="chain" id="PRO_5043875885" evidence="8">
    <location>
        <begin position="33"/>
        <end position="384"/>
    </location>
</feature>
<dbReference type="PANTHER" id="PTHR45650:SF9">
    <property type="entry name" value="SGNH HYDROLASE-TYPE ESTERASE DOMAIN-CONTAINING PROTEIN"/>
    <property type="match status" value="1"/>
</dbReference>
<evidence type="ECO:0000256" key="4">
    <source>
        <dbReference type="ARBA" id="ARBA00022729"/>
    </source>
</evidence>
<evidence type="ECO:0000256" key="7">
    <source>
        <dbReference type="ARBA" id="ARBA00023098"/>
    </source>
</evidence>
<comment type="subcellular location">
    <subcellularLocation>
        <location evidence="1">Secreted</location>
    </subcellularLocation>
</comment>
<dbReference type="EMBL" id="BAABME010004823">
    <property type="protein sequence ID" value="GAA0163694.1"/>
    <property type="molecule type" value="Genomic_DNA"/>
</dbReference>
<gene>
    <name evidence="9" type="ORF">LIER_19495</name>
</gene>
<name>A0AAV3QI04_LITER</name>
<dbReference type="AlphaFoldDB" id="A0AAV3QI04"/>
<keyword evidence="3" id="KW-0964">Secreted</keyword>
<sequence>MASSFDKKWNKMLTMILMLVFLNMRQQVVVHGEPQVPCYFIFGDSLVDNGNNNPLLTAAKANYPPYGIDFPDGPTGRFTNGLNTADITAELLGFDKYIPPFASAKGKEILNGVNYGSGAAGILIETGKHLGDVISLDRQLMHHQRTILSLTFLLGGVKKTHEYLQKCLYTVGMGNNDYINNYLMPEYYPSSLLFSPDQFATLLIQQYSLQLKALYTLGARKVAISGLGKLGSIPMYANKDPATIESINKAVQLADDKIKPLVDELNNLPGAQFIYLNSTSISLGDPTPFGISVFDAPCCKVSTTIAAGQCAPGEVPCSNRTVNVFFDNFHPTEIANRLTAARAYQAFLPTDAYPVDISNLVQDSTNNIQQVFGKTKSDLSVGSF</sequence>
<dbReference type="GO" id="GO:0016042">
    <property type="term" value="P:lipid catabolic process"/>
    <property type="evidence" value="ECO:0007669"/>
    <property type="project" value="UniProtKB-KW"/>
</dbReference>
<evidence type="ECO:0000256" key="6">
    <source>
        <dbReference type="ARBA" id="ARBA00022963"/>
    </source>
</evidence>
<protein>
    <submittedName>
        <fullName evidence="9">Lipase</fullName>
    </submittedName>
</protein>
<reference evidence="9 10" key="1">
    <citation type="submission" date="2024-01" db="EMBL/GenBank/DDBJ databases">
        <title>The complete chloroplast genome sequence of Lithospermum erythrorhizon: insights into the phylogenetic relationship among Boraginaceae species and the maternal lineages of purple gromwells.</title>
        <authorList>
            <person name="Okada T."/>
            <person name="Watanabe K."/>
        </authorList>
    </citation>
    <scope>NUCLEOTIDE SEQUENCE [LARGE SCALE GENOMIC DNA]</scope>
</reference>
<keyword evidence="5" id="KW-0378">Hydrolase</keyword>
<feature type="signal peptide" evidence="8">
    <location>
        <begin position="1"/>
        <end position="32"/>
    </location>
</feature>
<dbReference type="GO" id="GO:0005576">
    <property type="term" value="C:extracellular region"/>
    <property type="evidence" value="ECO:0007669"/>
    <property type="project" value="UniProtKB-SubCell"/>
</dbReference>
<dbReference type="InterPro" id="IPR001087">
    <property type="entry name" value="GDSL"/>
</dbReference>
<evidence type="ECO:0000256" key="5">
    <source>
        <dbReference type="ARBA" id="ARBA00022801"/>
    </source>
</evidence>
<keyword evidence="4 8" id="KW-0732">Signal</keyword>
<dbReference type="Proteomes" id="UP001454036">
    <property type="component" value="Unassembled WGS sequence"/>
</dbReference>
<dbReference type="InterPro" id="IPR036514">
    <property type="entry name" value="SGNH_hydro_sf"/>
</dbReference>
<dbReference type="InterPro" id="IPR051238">
    <property type="entry name" value="GDSL_esterase/lipase"/>
</dbReference>